<reference evidence="2 3" key="1">
    <citation type="journal article" date="2018" name="Front. Plant Sci.">
        <title>Red Clover (Trifolium pratense) and Zigzag Clover (T. medium) - A Picture of Genomic Similarities and Differences.</title>
        <authorList>
            <person name="Dluhosova J."/>
            <person name="Istvanek J."/>
            <person name="Nedelnik J."/>
            <person name="Repkova J."/>
        </authorList>
    </citation>
    <scope>NUCLEOTIDE SEQUENCE [LARGE SCALE GENOMIC DNA]</scope>
    <source>
        <strain evidence="3">cv. 10/8</strain>
        <tissue evidence="2">Leaf</tissue>
    </source>
</reference>
<dbReference type="AlphaFoldDB" id="A0A392UJ56"/>
<feature type="compositionally biased region" description="Basic and acidic residues" evidence="1">
    <location>
        <begin position="61"/>
        <end position="74"/>
    </location>
</feature>
<comment type="caution">
    <text evidence="2">The sequence shown here is derived from an EMBL/GenBank/DDBJ whole genome shotgun (WGS) entry which is preliminary data.</text>
</comment>
<evidence type="ECO:0000313" key="2">
    <source>
        <dbReference type="EMBL" id="MCI72787.1"/>
    </source>
</evidence>
<evidence type="ECO:0000313" key="3">
    <source>
        <dbReference type="Proteomes" id="UP000265520"/>
    </source>
</evidence>
<proteinExistence type="predicted"/>
<accession>A0A392UJ56</accession>
<name>A0A392UJ56_9FABA</name>
<keyword evidence="3" id="KW-1185">Reference proteome</keyword>
<evidence type="ECO:0000256" key="1">
    <source>
        <dbReference type="SAM" id="MobiDB-lite"/>
    </source>
</evidence>
<organism evidence="2 3">
    <name type="scientific">Trifolium medium</name>
    <dbReference type="NCBI Taxonomy" id="97028"/>
    <lineage>
        <taxon>Eukaryota</taxon>
        <taxon>Viridiplantae</taxon>
        <taxon>Streptophyta</taxon>
        <taxon>Embryophyta</taxon>
        <taxon>Tracheophyta</taxon>
        <taxon>Spermatophyta</taxon>
        <taxon>Magnoliopsida</taxon>
        <taxon>eudicotyledons</taxon>
        <taxon>Gunneridae</taxon>
        <taxon>Pentapetalae</taxon>
        <taxon>rosids</taxon>
        <taxon>fabids</taxon>
        <taxon>Fabales</taxon>
        <taxon>Fabaceae</taxon>
        <taxon>Papilionoideae</taxon>
        <taxon>50 kb inversion clade</taxon>
        <taxon>NPAAA clade</taxon>
        <taxon>Hologalegina</taxon>
        <taxon>IRL clade</taxon>
        <taxon>Trifolieae</taxon>
        <taxon>Trifolium</taxon>
    </lineage>
</organism>
<dbReference type="EMBL" id="LXQA010825287">
    <property type="protein sequence ID" value="MCI72787.1"/>
    <property type="molecule type" value="Genomic_DNA"/>
</dbReference>
<sequence>EAERGPCHRRGCHGEAFPPSSVLWVEGFPGEESSDGSFCGEIVDPGHGSSCLTTRAYPRPHRYDEGDGNGHRPQ</sequence>
<protein>
    <submittedName>
        <fullName evidence="2">Uncharacterized protein</fullName>
    </submittedName>
</protein>
<feature type="non-terminal residue" evidence="2">
    <location>
        <position position="1"/>
    </location>
</feature>
<dbReference type="Proteomes" id="UP000265520">
    <property type="component" value="Unassembled WGS sequence"/>
</dbReference>
<feature type="region of interest" description="Disordered" evidence="1">
    <location>
        <begin position="50"/>
        <end position="74"/>
    </location>
</feature>